<dbReference type="GO" id="GO:0004519">
    <property type="term" value="F:endonuclease activity"/>
    <property type="evidence" value="ECO:0007669"/>
    <property type="project" value="UniProtKB-KW"/>
</dbReference>
<name>A0ABM7CSN1_9PSED</name>
<proteinExistence type="predicted"/>
<accession>A0ABM7CSN1</accession>
<protein>
    <submittedName>
        <fullName evidence="1">Restriction endonuclease</fullName>
    </submittedName>
</protein>
<gene>
    <name evidence="1" type="ORF">EI693_15735</name>
</gene>
<dbReference type="Gene3D" id="3.40.50.300">
    <property type="entry name" value="P-loop containing nucleotide triphosphate hydrolases"/>
    <property type="match status" value="1"/>
</dbReference>
<sequence length="748" mass="84035">MSIRVVTDKELQGHIESILASSILHKGTHGWMRELEGFLAQVRKRDPVDLLDSQFLLKLWNDNPVTSTGNGHVRIEPALQDESFVLWFAAAADKILPGDPVQVESQLIELYEGLVSRLRKLCDRMPWLKLNRVLCALYPEHFTTLSDLGRLKTLHRKLGGNRHDHPVQMHRAIRARTDQALKACTNHASLVTQVCVPWLLYERLETSTAPEGSVSQPANDDDLTPLPALVRRKGLTSLAGGLQTLLALLPELDEGVTREEFADLLRQHNPNLADNSIGTMINVISREFDLCKRDGDSYQLTARGMNLLESQDPDEFADHLLTRVLGTDHLLKALASGPKRKVQLIDLLQSVNPGWTTSFTPSSIIGWFISLGLIVQTAGKLLQLTERGQRWERMIDWIPETLAGEAQEDGETPESLRDRAELPTAAHMKERLDQLFGDQLALDGKLVSELHAGLWSHPVRHFAVLSGISGSGKTQLALKYAQALCQVEPHETHRIRMIPVQPGWYDPSPLLGYVSPIQESTYLSTPFLELLLQAADNPDIPFVAILDEMNLSHPEQYMAPILSAMETHGHIELHQLGDAVGQIPMQVRYPANLAIIGTLNMDETTHGLSDKVLDRAYTLEFWDIDVERFPGWSTASLPESVRQRTRTLLRQLVEALEPVRLHFGWRTINDVLNYLTFRNVGDADLSALDDVIYARVLPKLRGEHSPRFERALARVHEVLLEHGLTRCGAKVHALREDLVETGSARFWR</sequence>
<evidence type="ECO:0000313" key="1">
    <source>
        <dbReference type="EMBL" id="AZL74442.1"/>
    </source>
</evidence>
<dbReference type="EMBL" id="CP034337">
    <property type="protein sequence ID" value="AZL74442.1"/>
    <property type="molecule type" value="Genomic_DNA"/>
</dbReference>
<evidence type="ECO:0000313" key="2">
    <source>
        <dbReference type="Proteomes" id="UP000272622"/>
    </source>
</evidence>
<dbReference type="SUPFAM" id="SSF52540">
    <property type="entry name" value="P-loop containing nucleoside triphosphate hydrolases"/>
    <property type="match status" value="1"/>
</dbReference>
<keyword evidence="1" id="KW-0540">Nuclease</keyword>
<dbReference type="InterPro" id="IPR027417">
    <property type="entry name" value="P-loop_NTPase"/>
</dbReference>
<dbReference type="RefSeq" id="WP_125464510.1">
    <property type="nucleotide sequence ID" value="NZ_CP034337.1"/>
</dbReference>
<reference evidence="1 2" key="1">
    <citation type="submission" date="2018-12" db="EMBL/GenBank/DDBJ databases">
        <authorList>
            <person name="Li S."/>
            <person name="Yang R."/>
            <person name="Chen G."/>
            <person name="Zou L."/>
            <person name="Zhang C."/>
            <person name="Chen Y."/>
            <person name="Liu Z."/>
            <person name="Li Y."/>
            <person name="Yan Y."/>
            <person name="Huang M."/>
            <person name="Chen T."/>
        </authorList>
    </citation>
    <scope>NUCLEOTIDE SEQUENCE [LARGE SCALE GENOMIC DNA]</scope>
    <source>
        <strain evidence="1 2">2014</strain>
    </source>
</reference>
<keyword evidence="1" id="KW-0378">Hydrolase</keyword>
<organism evidence="1 2">
    <name type="scientific">Pseudomonas oryziphila</name>
    <dbReference type="NCBI Taxonomy" id="2894079"/>
    <lineage>
        <taxon>Bacteria</taxon>
        <taxon>Pseudomonadati</taxon>
        <taxon>Pseudomonadota</taxon>
        <taxon>Gammaproteobacteria</taxon>
        <taxon>Pseudomonadales</taxon>
        <taxon>Pseudomonadaceae</taxon>
        <taxon>Pseudomonas</taxon>
    </lineage>
</organism>
<keyword evidence="1" id="KW-0255">Endonuclease</keyword>
<keyword evidence="2" id="KW-1185">Reference proteome</keyword>
<dbReference type="Proteomes" id="UP000272622">
    <property type="component" value="Chromosome"/>
</dbReference>